<dbReference type="Gene3D" id="3.30.560.10">
    <property type="entry name" value="Glucose Oxidase, domain 3"/>
    <property type="match status" value="1"/>
</dbReference>
<dbReference type="Gene3D" id="3.50.50.60">
    <property type="entry name" value="FAD/NAD(P)-binding domain"/>
    <property type="match status" value="1"/>
</dbReference>
<evidence type="ECO:0000256" key="1">
    <source>
        <dbReference type="ARBA" id="ARBA00010790"/>
    </source>
</evidence>
<dbReference type="PANTHER" id="PTHR11552">
    <property type="entry name" value="GLUCOSE-METHANOL-CHOLINE GMC OXIDOREDUCTASE"/>
    <property type="match status" value="1"/>
</dbReference>
<keyword evidence="3" id="KW-0732">Signal</keyword>
<dbReference type="InterPro" id="IPR007867">
    <property type="entry name" value="GMC_OxRtase_C"/>
</dbReference>
<dbReference type="GO" id="GO:0050660">
    <property type="term" value="F:flavin adenine dinucleotide binding"/>
    <property type="evidence" value="ECO:0007669"/>
    <property type="project" value="InterPro"/>
</dbReference>
<dbReference type="PROSITE" id="PS00623">
    <property type="entry name" value="GMC_OXRED_1"/>
    <property type="match status" value="1"/>
</dbReference>
<evidence type="ECO:0000256" key="2">
    <source>
        <dbReference type="RuleBase" id="RU003968"/>
    </source>
</evidence>
<evidence type="ECO:0000259" key="4">
    <source>
        <dbReference type="PROSITE" id="PS00623"/>
    </source>
</evidence>
<feature type="chain" id="PRO_5017324030" evidence="3">
    <location>
        <begin position="21"/>
        <end position="912"/>
    </location>
</feature>
<organism evidence="5 6">
    <name type="scientific">Fusarium flagelliforme</name>
    <dbReference type="NCBI Taxonomy" id="2675880"/>
    <lineage>
        <taxon>Eukaryota</taxon>
        <taxon>Fungi</taxon>
        <taxon>Dikarya</taxon>
        <taxon>Ascomycota</taxon>
        <taxon>Pezizomycotina</taxon>
        <taxon>Sordariomycetes</taxon>
        <taxon>Hypocreomycetidae</taxon>
        <taxon>Hypocreales</taxon>
        <taxon>Nectriaceae</taxon>
        <taxon>Fusarium</taxon>
        <taxon>Fusarium incarnatum-equiseti species complex</taxon>
    </lineage>
</organism>
<feature type="signal peptide" evidence="3">
    <location>
        <begin position="1"/>
        <end position="20"/>
    </location>
</feature>
<keyword evidence="2" id="KW-0274">FAD</keyword>
<evidence type="ECO:0000313" key="5">
    <source>
        <dbReference type="EMBL" id="RFN55254.1"/>
    </source>
</evidence>
<name>A0A395N547_9HYPO</name>
<dbReference type="InterPro" id="IPR036188">
    <property type="entry name" value="FAD/NAD-bd_sf"/>
</dbReference>
<dbReference type="PANTHER" id="PTHR11552:SF115">
    <property type="entry name" value="DEHYDROGENASE XPTC-RELATED"/>
    <property type="match status" value="1"/>
</dbReference>
<evidence type="ECO:0000256" key="3">
    <source>
        <dbReference type="SAM" id="SignalP"/>
    </source>
</evidence>
<dbReference type="SUPFAM" id="SSF54373">
    <property type="entry name" value="FAD-linked reductases, C-terminal domain"/>
    <property type="match status" value="1"/>
</dbReference>
<keyword evidence="6" id="KW-1185">Reference proteome</keyword>
<dbReference type="Proteomes" id="UP000265631">
    <property type="component" value="Unassembled WGS sequence"/>
</dbReference>
<dbReference type="Pfam" id="PF00732">
    <property type="entry name" value="GMC_oxred_N"/>
    <property type="match status" value="1"/>
</dbReference>
<sequence>MLGSTLALAIGFLCVQNTFARPIKGIERATIEDEYDFIIAGGGTAGLVVANRLTESGKFRVLVLEAGPDPNVVAAYKPLGGNSLITGSPIDWRFDTTPQEGLDGRILTYHRGKGLGGSSMINGFYYGRGTSTVYDLWEARGNPGWSWDDVYPLFIKVIQNEAFQETKLTLQGTHFNPQNESKGFDDTYKTYNSSAYGDGPLEIAYQGYVPETSIAFMNACEAANIPVVEDYNTGNSTGVKQGTATLDKHLLRSSSYDGYLKQALDRKNLDVLYYAPVQQLLSDTDGDKPKVTGVRFMDHPTGRTHQVHASKEVIVAMGAFQSPQLLMVSGFGPSSELEKFAIEPVLINENIGRNLNDHSVFSIMARVEDDIQFSSSQLSADYNLLEAAQEEFYNNGTGPYTAPTGITNGFQRLSEQELFEIGAGPVVEAGLADQSHIEYLFESTWYPAGPTPYYKQLPNESYISLTASSMVALSRGNITLKGTSMMMAPNINPNYYTHDADRAIAIRSFHYLRKILAHPALSRYTYGANNGEVSPGAAVDDDDEEAIFDYVKANTIPNWHASGTNQMLPEADGGVVDPRLKVYGVDGLRIVDCSIIPVLPDVNIVGPVFMIGEKGAELILFKFHRDMSSTVILTSAPLLPSQVPLASFVPDISQPYADVKKLYTASSSDYSIREDVNFTGAVNASSERFFEVMATRFANLVVRQEQGSTYRVEAKHGRVYTLDNPHELFQSILGSEESGNKAKLWLEQCKRQGLSPRFVVGYRTFINAKLSHGESMSKEVRGGVEIPIGTMYGDITGMGDAKIAAGYKADHGVQSEAELPDERIYAIAYRKVRVTRKKDESVASLDLKTKWEPFSKSRSEGDSEEMYFEADIAGTDDDEECEEVCSVMSGASGDVKAVRIAVLNEDDSDDDE</sequence>
<dbReference type="GO" id="GO:0044550">
    <property type="term" value="P:secondary metabolite biosynthetic process"/>
    <property type="evidence" value="ECO:0007669"/>
    <property type="project" value="TreeGrafter"/>
</dbReference>
<comment type="similarity">
    <text evidence="1 2">Belongs to the GMC oxidoreductase family.</text>
</comment>
<dbReference type="GO" id="GO:0016614">
    <property type="term" value="F:oxidoreductase activity, acting on CH-OH group of donors"/>
    <property type="evidence" value="ECO:0007669"/>
    <property type="project" value="InterPro"/>
</dbReference>
<feature type="domain" description="Glucose-methanol-choline oxidoreductase N-terminal" evidence="4">
    <location>
        <begin position="112"/>
        <end position="135"/>
    </location>
</feature>
<dbReference type="EMBL" id="PXXK01000009">
    <property type="protein sequence ID" value="RFN55254.1"/>
    <property type="molecule type" value="Genomic_DNA"/>
</dbReference>
<dbReference type="STRING" id="2594813.A0A395N547"/>
<dbReference type="SUPFAM" id="SSF51905">
    <property type="entry name" value="FAD/NAD(P)-binding domain"/>
    <property type="match status" value="1"/>
</dbReference>
<dbReference type="Pfam" id="PF05199">
    <property type="entry name" value="GMC_oxred_C"/>
    <property type="match status" value="1"/>
</dbReference>
<dbReference type="InterPro" id="IPR000172">
    <property type="entry name" value="GMC_OxRdtase_N"/>
</dbReference>
<proteinExistence type="inferred from homology"/>
<comment type="caution">
    <text evidence="5">The sequence shown here is derived from an EMBL/GenBank/DDBJ whole genome shotgun (WGS) entry which is preliminary data.</text>
</comment>
<protein>
    <submittedName>
        <fullName evidence="5">Gmc oxidoreductase</fullName>
    </submittedName>
</protein>
<keyword evidence="2" id="KW-0285">Flavoprotein</keyword>
<dbReference type="InterPro" id="IPR012132">
    <property type="entry name" value="GMC_OxRdtase"/>
</dbReference>
<evidence type="ECO:0000313" key="6">
    <source>
        <dbReference type="Proteomes" id="UP000265631"/>
    </source>
</evidence>
<reference evidence="5 6" key="1">
    <citation type="journal article" date="2018" name="PLoS Pathog.">
        <title>Evolution of structural diversity of trichothecenes, a family of toxins produced by plant pathogenic and entomopathogenic fungi.</title>
        <authorList>
            <person name="Proctor R.H."/>
            <person name="McCormick S.P."/>
            <person name="Kim H.S."/>
            <person name="Cardoza R.E."/>
            <person name="Stanley A.M."/>
            <person name="Lindo L."/>
            <person name="Kelly A."/>
            <person name="Brown D.W."/>
            <person name="Lee T."/>
            <person name="Vaughan M.M."/>
            <person name="Alexander N.J."/>
            <person name="Busman M."/>
            <person name="Gutierrez S."/>
        </authorList>
    </citation>
    <scope>NUCLEOTIDE SEQUENCE [LARGE SCALE GENOMIC DNA]</scope>
    <source>
        <strain evidence="5 6">NRRL 13405</strain>
    </source>
</reference>
<dbReference type="AlphaFoldDB" id="A0A395N547"/>
<gene>
    <name evidence="5" type="ORF">FIE12Z_507</name>
</gene>
<accession>A0A395N547</accession>